<evidence type="ECO:0000256" key="5">
    <source>
        <dbReference type="ARBA" id="ARBA00022801"/>
    </source>
</evidence>
<dbReference type="SUPFAM" id="SSF52972">
    <property type="entry name" value="ITPase-like"/>
    <property type="match status" value="1"/>
</dbReference>
<evidence type="ECO:0000313" key="13">
    <source>
        <dbReference type="Proteomes" id="UP001182556"/>
    </source>
</evidence>
<dbReference type="CDD" id="cd00515">
    <property type="entry name" value="HAM1"/>
    <property type="match status" value="1"/>
</dbReference>
<dbReference type="GO" id="GO:0000166">
    <property type="term" value="F:nucleotide binding"/>
    <property type="evidence" value="ECO:0007669"/>
    <property type="project" value="UniProtKB-KW"/>
</dbReference>
<accession>A0AAD9FQ89</accession>
<keyword evidence="6 10" id="KW-0460">Magnesium</keyword>
<evidence type="ECO:0000256" key="2">
    <source>
        <dbReference type="ARBA" id="ARBA00022490"/>
    </source>
</evidence>
<comment type="cofactor">
    <cofactor evidence="10">
        <name>Mg(2+)</name>
        <dbReference type="ChEBI" id="CHEBI:18420"/>
    </cofactor>
    <cofactor evidence="10">
        <name>Mn(2+)</name>
        <dbReference type="ChEBI" id="CHEBI:29035"/>
    </cofactor>
    <text evidence="10">Binds 1 divalent metal cation per subunit; can use either Mg(2+) or Mn(2+).</text>
</comment>
<comment type="subunit">
    <text evidence="10">Homodimer.</text>
</comment>
<name>A0AAD9FQ89_PAPLA</name>
<dbReference type="GO" id="GO:0035870">
    <property type="term" value="F:dITP diphosphatase activity"/>
    <property type="evidence" value="ECO:0007669"/>
    <property type="project" value="UniProtKB-UniRule"/>
</dbReference>
<dbReference type="PANTHER" id="PTHR11067">
    <property type="entry name" value="INOSINE TRIPHOSPHATE PYROPHOSPHATASE/HAM1 PROTEIN"/>
    <property type="match status" value="1"/>
</dbReference>
<feature type="binding site" evidence="10">
    <location>
        <position position="67"/>
    </location>
    <ligand>
        <name>Mg(2+)</name>
        <dbReference type="ChEBI" id="CHEBI:18420"/>
    </ligand>
</feature>
<feature type="binding site" evidence="10">
    <location>
        <begin position="143"/>
        <end position="146"/>
    </location>
    <ligand>
        <name>ITP</name>
        <dbReference type="ChEBI" id="CHEBI:61402"/>
    </ligand>
</feature>
<dbReference type="EMBL" id="JAODAN010000005">
    <property type="protein sequence ID" value="KAK1924268.1"/>
    <property type="molecule type" value="Genomic_DNA"/>
</dbReference>
<evidence type="ECO:0000256" key="6">
    <source>
        <dbReference type="ARBA" id="ARBA00022842"/>
    </source>
</evidence>
<evidence type="ECO:0000256" key="10">
    <source>
        <dbReference type="HAMAP-Rule" id="MF_03148"/>
    </source>
</evidence>
<dbReference type="Gene3D" id="3.90.950.10">
    <property type="match status" value="1"/>
</dbReference>
<feature type="binding site" evidence="10">
    <location>
        <position position="167"/>
    </location>
    <ligand>
        <name>ITP</name>
        <dbReference type="ChEBI" id="CHEBI:61402"/>
    </ligand>
</feature>
<evidence type="ECO:0000256" key="11">
    <source>
        <dbReference type="RuleBase" id="RU003781"/>
    </source>
</evidence>
<proteinExistence type="inferred from homology"/>
<keyword evidence="9 10" id="KW-0539">Nucleus</keyword>
<keyword evidence="4 10" id="KW-0547">Nucleotide-binding</keyword>
<comment type="catalytic activity">
    <reaction evidence="10">
        <text>dITP + H2O = dIMP + diphosphate + H(+)</text>
        <dbReference type="Rhea" id="RHEA:28342"/>
        <dbReference type="ChEBI" id="CHEBI:15377"/>
        <dbReference type="ChEBI" id="CHEBI:15378"/>
        <dbReference type="ChEBI" id="CHEBI:33019"/>
        <dbReference type="ChEBI" id="CHEBI:61194"/>
        <dbReference type="ChEBI" id="CHEBI:61382"/>
        <dbReference type="EC" id="3.6.1.66"/>
    </reaction>
</comment>
<dbReference type="Proteomes" id="UP001182556">
    <property type="component" value="Unassembled WGS sequence"/>
</dbReference>
<evidence type="ECO:0000313" key="12">
    <source>
        <dbReference type="EMBL" id="KAK1924268.1"/>
    </source>
</evidence>
<keyword evidence="8 10" id="KW-0464">Manganese</keyword>
<dbReference type="GO" id="GO:0046872">
    <property type="term" value="F:metal ion binding"/>
    <property type="evidence" value="ECO:0007669"/>
    <property type="project" value="UniProtKB-KW"/>
</dbReference>
<dbReference type="Pfam" id="PF01725">
    <property type="entry name" value="Ham1p_like"/>
    <property type="match status" value="1"/>
</dbReference>
<protein>
    <recommendedName>
        <fullName evidence="10">Inosine triphosphate pyrophosphatase</fullName>
        <shortName evidence="10">ITPase</shortName>
        <shortName evidence="10">Inosine triphosphatase</shortName>
        <ecNumber evidence="10">3.6.1.66</ecNumber>
    </recommendedName>
    <alternativeName>
        <fullName evidence="10">Non-canonical purine NTP pyrophosphatase</fullName>
    </alternativeName>
    <alternativeName>
        <fullName evidence="10">Non-standard purine NTP pyrophosphatase</fullName>
    </alternativeName>
    <alternativeName>
        <fullName evidence="10">Nucleoside-triphosphate diphosphatase</fullName>
    </alternativeName>
    <alternativeName>
        <fullName evidence="10">Nucleoside-triphosphate pyrophosphatase</fullName>
        <shortName evidence="10">NTPase</shortName>
    </alternativeName>
    <alternativeName>
        <fullName evidence="10">XTP/dITP diphosphatase</fullName>
    </alternativeName>
</protein>
<gene>
    <name evidence="12" type="ORF">DB88DRAFT_510638</name>
</gene>
<dbReference type="AlphaFoldDB" id="A0AAD9FQ89"/>
<dbReference type="InterPro" id="IPR029001">
    <property type="entry name" value="ITPase-like_fam"/>
</dbReference>
<comment type="function">
    <text evidence="10">Pyrophosphatase that hydrolyzes non-canonical purine nucleotides such as inosine triphosphate (ITP), deoxyinosine triphosphate (dITP) or xanthosine 5'-triphosphate (XTP) to their respective monophosphate derivatives. The enzyme does not distinguish between the deoxy- and ribose forms. Probably excludes non-canonical purines from RNA and DNA precursor pools, thus preventing their incorporation into RNA and DNA and avoiding chromosomal lesions.</text>
</comment>
<dbReference type="GO" id="GO:0005737">
    <property type="term" value="C:cytoplasm"/>
    <property type="evidence" value="ECO:0007669"/>
    <property type="project" value="UniProtKB-SubCell"/>
</dbReference>
<evidence type="ECO:0000256" key="1">
    <source>
        <dbReference type="ARBA" id="ARBA00008023"/>
    </source>
</evidence>
<evidence type="ECO:0000256" key="3">
    <source>
        <dbReference type="ARBA" id="ARBA00022723"/>
    </source>
</evidence>
<comment type="catalytic activity">
    <reaction evidence="10">
        <text>ITP + H2O = IMP + diphosphate + H(+)</text>
        <dbReference type="Rhea" id="RHEA:29399"/>
        <dbReference type="ChEBI" id="CHEBI:15377"/>
        <dbReference type="ChEBI" id="CHEBI:15378"/>
        <dbReference type="ChEBI" id="CHEBI:33019"/>
        <dbReference type="ChEBI" id="CHEBI:58053"/>
        <dbReference type="ChEBI" id="CHEBI:61402"/>
        <dbReference type="EC" id="3.6.1.66"/>
    </reaction>
</comment>
<evidence type="ECO:0000256" key="7">
    <source>
        <dbReference type="ARBA" id="ARBA00023080"/>
    </source>
</evidence>
<organism evidence="12 13">
    <name type="scientific">Papiliotrema laurentii</name>
    <name type="common">Cryptococcus laurentii</name>
    <dbReference type="NCBI Taxonomy" id="5418"/>
    <lineage>
        <taxon>Eukaryota</taxon>
        <taxon>Fungi</taxon>
        <taxon>Dikarya</taxon>
        <taxon>Basidiomycota</taxon>
        <taxon>Agaricomycotina</taxon>
        <taxon>Tremellomycetes</taxon>
        <taxon>Tremellales</taxon>
        <taxon>Rhynchogastremaceae</taxon>
        <taxon>Papiliotrema</taxon>
    </lineage>
</organism>
<feature type="binding site" evidence="10">
    <location>
        <begin position="67"/>
        <end position="68"/>
    </location>
    <ligand>
        <name>ITP</name>
        <dbReference type="ChEBI" id="CHEBI:61402"/>
    </ligand>
</feature>
<feature type="binding site" evidence="10">
    <location>
        <position position="39"/>
    </location>
    <ligand>
        <name>Mg(2+)</name>
        <dbReference type="ChEBI" id="CHEBI:18420"/>
    </ligand>
</feature>
<evidence type="ECO:0000256" key="4">
    <source>
        <dbReference type="ARBA" id="ARBA00022741"/>
    </source>
</evidence>
<dbReference type="GO" id="GO:0009117">
    <property type="term" value="P:nucleotide metabolic process"/>
    <property type="evidence" value="ECO:0007669"/>
    <property type="project" value="UniProtKB-KW"/>
</dbReference>
<evidence type="ECO:0000256" key="8">
    <source>
        <dbReference type="ARBA" id="ARBA00023211"/>
    </source>
</evidence>
<reference evidence="12" key="1">
    <citation type="submission" date="2023-02" db="EMBL/GenBank/DDBJ databases">
        <title>Identification and recombinant expression of a fungal hydrolase from Papiliotrema laurentii that hydrolyzes apple cutin and clears colloidal polyester polyurethane.</title>
        <authorList>
            <consortium name="DOE Joint Genome Institute"/>
            <person name="Roman V.A."/>
            <person name="Bojanowski C."/>
            <person name="Crable B.R."/>
            <person name="Wagner D.N."/>
            <person name="Hung C.S."/>
            <person name="Nadeau L.J."/>
            <person name="Schratz L."/>
            <person name="Haridas S."/>
            <person name="Pangilinan J."/>
            <person name="Lipzen A."/>
            <person name="Na H."/>
            <person name="Yan M."/>
            <person name="Ng V."/>
            <person name="Grigoriev I.V."/>
            <person name="Spatafora J.W."/>
            <person name="Barlow D."/>
            <person name="Biffinger J."/>
            <person name="Kelley-Loughnane N."/>
            <person name="Varaljay V.A."/>
            <person name="Crookes-Goodson W.J."/>
        </authorList>
    </citation>
    <scope>NUCLEOTIDE SEQUENCE</scope>
    <source>
        <strain evidence="12">5307AH</strain>
    </source>
</reference>
<comment type="caution">
    <text evidence="12">The sequence shown here is derived from an EMBL/GenBank/DDBJ whole genome shotgun (WGS) entry which is preliminary data.</text>
</comment>
<evidence type="ECO:0000256" key="9">
    <source>
        <dbReference type="ARBA" id="ARBA00023242"/>
    </source>
</evidence>
<comment type="subcellular location">
    <subcellularLocation>
        <location evidence="10">Cytoplasm</location>
    </subcellularLocation>
    <subcellularLocation>
        <location evidence="10">Nucleus</location>
    </subcellularLocation>
</comment>
<keyword evidence="7 10" id="KW-0546">Nucleotide metabolism</keyword>
<dbReference type="GO" id="GO:0036220">
    <property type="term" value="F:ITP diphosphatase activity"/>
    <property type="evidence" value="ECO:0007669"/>
    <property type="project" value="UniProtKB-UniRule"/>
</dbReference>
<sequence length="190" mass="20145">MASFVFVTGNANKLKEVKAILAAGTSGIEVTSQAVDVPEVQGTTQEVAIAKCKAAAEKLGAACVTEDTALCFEALGGLPGPYIKDFLGKLGHEGLNTLLSGFPTTKATALCTFAYSPGPGQQPILFEGRTEGHIVPARGPTHFGWDPVFEPVEGEGKTYAEMDGEAKNKISHRYRALEKLRVYLSEQASK</sequence>
<dbReference type="InterPro" id="IPR027502">
    <property type="entry name" value="ITPase"/>
</dbReference>
<keyword evidence="3 10" id="KW-0479">Metal-binding</keyword>
<dbReference type="GO" id="GO:0005634">
    <property type="term" value="C:nucleus"/>
    <property type="evidence" value="ECO:0007669"/>
    <property type="project" value="UniProtKB-SubCell"/>
</dbReference>
<dbReference type="GO" id="GO:0009204">
    <property type="term" value="P:deoxyribonucleoside triphosphate catabolic process"/>
    <property type="evidence" value="ECO:0007669"/>
    <property type="project" value="UniProtKB-UniRule"/>
</dbReference>
<dbReference type="EC" id="3.6.1.66" evidence="10"/>
<dbReference type="GO" id="GO:0036222">
    <property type="term" value="F:XTP diphosphatase activity"/>
    <property type="evidence" value="ECO:0007669"/>
    <property type="project" value="UniProtKB-UniRule"/>
</dbReference>
<keyword evidence="5 10" id="KW-0378">Hydrolase</keyword>
<feature type="binding site" evidence="10">
    <location>
        <position position="51"/>
    </location>
    <ligand>
        <name>ITP</name>
        <dbReference type="ChEBI" id="CHEBI:61402"/>
    </ligand>
</feature>
<comment type="similarity">
    <text evidence="1 10 11">Belongs to the HAM1 NTPase family.</text>
</comment>
<dbReference type="HAMAP" id="MF_03148">
    <property type="entry name" value="HAM1_NTPase"/>
    <property type="match status" value="1"/>
</dbReference>
<dbReference type="NCBIfam" id="TIGR00042">
    <property type="entry name" value="RdgB/HAM1 family non-canonical purine NTP pyrophosphatase"/>
    <property type="match status" value="1"/>
</dbReference>
<feature type="binding site" evidence="10">
    <location>
        <begin position="172"/>
        <end position="173"/>
    </location>
    <ligand>
        <name>ITP</name>
        <dbReference type="ChEBI" id="CHEBI:61402"/>
    </ligand>
</feature>
<comment type="catalytic activity">
    <reaction evidence="10">
        <text>XTP + H2O = XMP + diphosphate + H(+)</text>
        <dbReference type="Rhea" id="RHEA:28610"/>
        <dbReference type="ChEBI" id="CHEBI:15377"/>
        <dbReference type="ChEBI" id="CHEBI:15378"/>
        <dbReference type="ChEBI" id="CHEBI:33019"/>
        <dbReference type="ChEBI" id="CHEBI:57464"/>
        <dbReference type="ChEBI" id="CHEBI:61314"/>
        <dbReference type="EC" id="3.6.1.66"/>
    </reaction>
</comment>
<dbReference type="PANTHER" id="PTHR11067:SF9">
    <property type="entry name" value="INOSINE TRIPHOSPHATE PYROPHOSPHATASE"/>
    <property type="match status" value="1"/>
</dbReference>
<keyword evidence="2 10" id="KW-0963">Cytoplasm</keyword>
<dbReference type="FunFam" id="3.90.950.10:FF:000009">
    <property type="entry name" value="Inosine triphosphate pyrophosphatase"/>
    <property type="match status" value="1"/>
</dbReference>
<keyword evidence="13" id="KW-1185">Reference proteome</keyword>
<dbReference type="InterPro" id="IPR002637">
    <property type="entry name" value="RdgB/HAM1"/>
</dbReference>
<feature type="binding site" evidence="10">
    <location>
        <begin position="8"/>
        <end position="13"/>
    </location>
    <ligand>
        <name>ITP</name>
        <dbReference type="ChEBI" id="CHEBI:61402"/>
    </ligand>
</feature>